<proteinExistence type="predicted"/>
<dbReference type="InterPro" id="IPR011483">
    <property type="entry name" value="Sde182_NH-like"/>
</dbReference>
<evidence type="ECO:0000259" key="2">
    <source>
        <dbReference type="Pfam" id="PF07632"/>
    </source>
</evidence>
<keyword evidence="1" id="KW-0732">Signal</keyword>
<feature type="chain" id="PRO_5012680275" description="DUF1593 domain-containing protein" evidence="1">
    <location>
        <begin position="28"/>
        <end position="487"/>
    </location>
</feature>
<feature type="signal peptide" evidence="1">
    <location>
        <begin position="1"/>
        <end position="27"/>
    </location>
</feature>
<reference evidence="5" key="1">
    <citation type="submission" date="2016-11" db="EMBL/GenBank/DDBJ databases">
        <authorList>
            <person name="Varghese N."/>
            <person name="Submissions S."/>
        </authorList>
    </citation>
    <scope>NUCLEOTIDE SEQUENCE [LARGE SCALE GENOMIC DNA]</scope>
    <source>
        <strain evidence="5">CGMCC 1.8995</strain>
    </source>
</reference>
<dbReference type="Gene3D" id="3.90.245.10">
    <property type="entry name" value="Ribonucleoside hydrolase-like"/>
    <property type="match status" value="1"/>
</dbReference>
<protein>
    <recommendedName>
        <fullName evidence="6">DUF1593 domain-containing protein</fullName>
    </recommendedName>
</protein>
<feature type="domain" description="Cellulose-binding Sde182 C-terminal" evidence="3">
    <location>
        <begin position="403"/>
        <end position="484"/>
    </location>
</feature>
<evidence type="ECO:0000313" key="5">
    <source>
        <dbReference type="Proteomes" id="UP000184520"/>
    </source>
</evidence>
<dbReference type="InterPro" id="IPR036452">
    <property type="entry name" value="Ribo_hydro-like"/>
</dbReference>
<name>A0A1M5MBH7_9ALTE</name>
<organism evidence="4 5">
    <name type="scientific">Marisediminitalea aggregata</name>
    <dbReference type="NCBI Taxonomy" id="634436"/>
    <lineage>
        <taxon>Bacteria</taxon>
        <taxon>Pseudomonadati</taxon>
        <taxon>Pseudomonadota</taxon>
        <taxon>Gammaproteobacteria</taxon>
        <taxon>Alteromonadales</taxon>
        <taxon>Alteromonadaceae</taxon>
        <taxon>Marisediminitalea</taxon>
    </lineage>
</organism>
<gene>
    <name evidence="4" type="ORF">SAMN05216361_2974</name>
</gene>
<dbReference type="InterPro" id="IPR013783">
    <property type="entry name" value="Ig-like_fold"/>
</dbReference>
<dbReference type="InterPro" id="IPR048527">
    <property type="entry name" value="Sde182_C"/>
</dbReference>
<evidence type="ECO:0000256" key="1">
    <source>
        <dbReference type="SAM" id="SignalP"/>
    </source>
</evidence>
<dbReference type="AlphaFoldDB" id="A0A1M5MBH7"/>
<dbReference type="SUPFAM" id="SSF53590">
    <property type="entry name" value="Nucleoside hydrolase"/>
    <property type="match status" value="1"/>
</dbReference>
<dbReference type="Pfam" id="PF07632">
    <property type="entry name" value="Sde182_NH-like"/>
    <property type="match status" value="1"/>
</dbReference>
<feature type="domain" description="Cellulose-binding Sde182 nucleoside hydrolase-like" evidence="2">
    <location>
        <begin position="36"/>
        <end position="294"/>
    </location>
</feature>
<keyword evidence="5" id="KW-1185">Reference proteome</keyword>
<dbReference type="GO" id="GO:0016799">
    <property type="term" value="F:hydrolase activity, hydrolyzing N-glycosyl compounds"/>
    <property type="evidence" value="ECO:0007669"/>
    <property type="project" value="InterPro"/>
</dbReference>
<accession>A0A1M5MBH7</accession>
<dbReference type="Pfam" id="PF21027">
    <property type="entry name" value="Sde0182_C"/>
    <property type="match status" value="1"/>
</dbReference>
<evidence type="ECO:0000313" key="4">
    <source>
        <dbReference type="EMBL" id="SHG74714.1"/>
    </source>
</evidence>
<dbReference type="EMBL" id="FQWD01000004">
    <property type="protein sequence ID" value="SHG74714.1"/>
    <property type="molecule type" value="Genomic_DNA"/>
</dbReference>
<sequence length="487" mass="54597">MKLHCVPAIKPVLILLVSMFFCSYSFAEQQAEEKSRVFVLTDIEADPDDAQTLVRFLLYSNHFDVEGLVATTSVHQKGMVAPETILQIIDAYGKVHSNLLLHEPGFPTADFLRSIVRAGLPVYGMKGVGEDKESEGARLLIKAIEKDDPRPLWVSVWGGPNTLAQALYILKKQKSPDQLAQLISKLRVYTISDQDDSAAWIRKTFPDLFYIVSPGGYGAATWLGINMVVDGTDNTTISNTWIANNIQQNHGPLGQQYPDVAYGMEGDTPAWLNLISNGLNVPEQPDVGGWGGRYELYIPDVNTTDPNGFTGGVPIEQETRPIWTNATDTFFLLKRNEFGRTVTISDQRFSGYRETLWRWRNDFQNDFAARMDWTLFDYAHANHPPQPSLRHEQQLTVKSGSYFSLDARDSKDPDGDSLEYYWFNYAEAGTLSASPVAIQSAENMARVAIVAPEVTKPETLHFILRVTDRGTPALTRYKRVLVRVVPN</sequence>
<dbReference type="Proteomes" id="UP000184520">
    <property type="component" value="Unassembled WGS sequence"/>
</dbReference>
<dbReference type="STRING" id="634436.SAMN05216361_2974"/>
<evidence type="ECO:0000259" key="3">
    <source>
        <dbReference type="Pfam" id="PF21027"/>
    </source>
</evidence>
<evidence type="ECO:0008006" key="6">
    <source>
        <dbReference type="Google" id="ProtNLM"/>
    </source>
</evidence>
<dbReference type="Gene3D" id="2.60.40.10">
    <property type="entry name" value="Immunoglobulins"/>
    <property type="match status" value="1"/>
</dbReference>